<reference evidence="2 3" key="1">
    <citation type="submission" date="2018-02" db="EMBL/GenBank/DDBJ databases">
        <title>Draft genome of wild Prunus yedoensis var. nudiflora.</title>
        <authorList>
            <person name="Baek S."/>
            <person name="Kim J.-H."/>
            <person name="Choi K."/>
            <person name="Kim G.-B."/>
            <person name="Cho A."/>
            <person name="Jang H."/>
            <person name="Shin C.-H."/>
            <person name="Yu H.-J."/>
            <person name="Mun J.-H."/>
        </authorList>
    </citation>
    <scope>NUCLEOTIDE SEQUENCE [LARGE SCALE GENOMIC DNA]</scope>
    <source>
        <strain evidence="3">cv. Jeju island</strain>
        <tissue evidence="2">Leaf</tissue>
    </source>
</reference>
<dbReference type="OrthoDB" id="10570552at2759"/>
<feature type="region of interest" description="Disordered" evidence="1">
    <location>
        <begin position="87"/>
        <end position="146"/>
    </location>
</feature>
<evidence type="ECO:0000313" key="3">
    <source>
        <dbReference type="Proteomes" id="UP000250321"/>
    </source>
</evidence>
<organism evidence="2 3">
    <name type="scientific">Prunus yedoensis var. nudiflora</name>
    <dbReference type="NCBI Taxonomy" id="2094558"/>
    <lineage>
        <taxon>Eukaryota</taxon>
        <taxon>Viridiplantae</taxon>
        <taxon>Streptophyta</taxon>
        <taxon>Embryophyta</taxon>
        <taxon>Tracheophyta</taxon>
        <taxon>Spermatophyta</taxon>
        <taxon>Magnoliopsida</taxon>
        <taxon>eudicotyledons</taxon>
        <taxon>Gunneridae</taxon>
        <taxon>Pentapetalae</taxon>
        <taxon>rosids</taxon>
        <taxon>fabids</taxon>
        <taxon>Rosales</taxon>
        <taxon>Rosaceae</taxon>
        <taxon>Amygdaloideae</taxon>
        <taxon>Amygdaleae</taxon>
        <taxon>Prunus</taxon>
    </lineage>
</organism>
<evidence type="ECO:0000256" key="1">
    <source>
        <dbReference type="SAM" id="MobiDB-lite"/>
    </source>
</evidence>
<protein>
    <submittedName>
        <fullName evidence="2">TMV resistance protein N-like</fullName>
    </submittedName>
</protein>
<keyword evidence="3" id="KW-1185">Reference proteome</keyword>
<feature type="compositionally biased region" description="Acidic residues" evidence="1">
    <location>
        <begin position="134"/>
        <end position="146"/>
    </location>
</feature>
<evidence type="ECO:0000313" key="2">
    <source>
        <dbReference type="EMBL" id="PQQ07602.1"/>
    </source>
</evidence>
<comment type="caution">
    <text evidence="2">The sequence shown here is derived from an EMBL/GenBank/DDBJ whole genome shotgun (WGS) entry which is preliminary data.</text>
</comment>
<dbReference type="Proteomes" id="UP000250321">
    <property type="component" value="Unassembled WGS sequence"/>
</dbReference>
<proteinExistence type="predicted"/>
<dbReference type="AlphaFoldDB" id="A0A314YJ09"/>
<name>A0A314YJ09_PRUYE</name>
<accession>A0A314YJ09</accession>
<sequence>MATKGSSNSFTVGHLESQHLWVFYLPRNDLLFRDASSSHRFSFYGSSPNKKTSSIIKKCGARLVYQRDLEEFSRILKIPMPAALHASGDEEAAPIGSSGSGSSDDHDEPGIGCSNDEDEQGIGSYENEPGSYSFDDDDDVGESLLS</sequence>
<dbReference type="EMBL" id="PJQY01000844">
    <property type="protein sequence ID" value="PQQ07602.1"/>
    <property type="molecule type" value="Genomic_DNA"/>
</dbReference>
<gene>
    <name evidence="2" type="ORF">Pyn_20195</name>
</gene>